<dbReference type="Proteomes" id="UP000236268">
    <property type="component" value="Unassembled WGS sequence"/>
</dbReference>
<geneLocation type="plasmid" evidence="2">
    <name>p9unnamed</name>
</geneLocation>
<reference evidence="2 4" key="2">
    <citation type="submission" date="2018-01" db="EMBL/GenBank/DDBJ databases">
        <title>Whole genome sequence of Azospirillum brasilense REC3 isolated from strawberry roots.</title>
        <authorList>
            <person name="Fontana C.A."/>
            <person name="Salazar S.M."/>
            <person name="Bassi D."/>
            <person name="Puglisi E."/>
            <person name="Lovaisa N.C."/>
            <person name="Toffoli L.M."/>
            <person name="Pedraza R."/>
            <person name="Cocconcelli P.S."/>
        </authorList>
    </citation>
    <scope>NUCLEOTIDE SEQUENCE [LARGE SCALE GENOMIC DNA]</scope>
    <source>
        <strain evidence="2 4">REC3</strain>
        <plasmid evidence="2">p9unnamed</plasmid>
    </source>
</reference>
<accession>A0A060DMI4</accession>
<dbReference type="RefSeq" id="WP_040136502.1">
    <property type="nucleotide sequence ID" value="NZ_CP007795.1"/>
</dbReference>
<sequence length="273" mass="29789">MKRALRTALIAVGILAGGLVTLTVGVVAALPVIADHIPLELSRVVMSDGRRQVEMQGMVHVAKPDFYSGIARHIAQRRQEGWLVFYEEVRPDDASNPAGVADVLRRLGADWNPDSKQHPYEMMASLLGDGLVLQDNRALIGPPGPDAHNVDVTLSQLLAALPPDDPDDADPETIDLAQLRDEYDTLPGWVQRRVQAAIRIMLATTASGSMVRDALPPALTTLREDKVVAAIKAEPDRNILILYGQVHIGHIQTMLKDADARWRTVSSQAIQAF</sequence>
<dbReference type="OrthoDB" id="7707254at2"/>
<keyword evidence="1" id="KW-0614">Plasmid</keyword>
<evidence type="ECO:0000313" key="4">
    <source>
        <dbReference type="Proteomes" id="UP000236268"/>
    </source>
</evidence>
<evidence type="ECO:0000313" key="1">
    <source>
        <dbReference type="EMBL" id="AIB15141.1"/>
    </source>
</evidence>
<dbReference type="KEGG" id="abq:ABAZ39_24930"/>
<dbReference type="AlphaFoldDB" id="A0A060DMI4"/>
<organism evidence="1 3">
    <name type="scientific">Azospirillum argentinense</name>
    <dbReference type="NCBI Taxonomy" id="2970906"/>
    <lineage>
        <taxon>Bacteria</taxon>
        <taxon>Pseudomonadati</taxon>
        <taxon>Pseudomonadota</taxon>
        <taxon>Alphaproteobacteria</taxon>
        <taxon>Rhodospirillales</taxon>
        <taxon>Azospirillaceae</taxon>
        <taxon>Azospirillum</taxon>
    </lineage>
</organism>
<protein>
    <submittedName>
        <fullName evidence="1">Uncharacterized protein</fullName>
    </submittedName>
</protein>
<proteinExistence type="predicted"/>
<dbReference type="Proteomes" id="UP000027186">
    <property type="component" value="Plasmid AbAZ39_p2"/>
</dbReference>
<reference evidence="1 3" key="1">
    <citation type="journal article" date="2014" name="Genome Announc.">
        <title>Complete Genome Sequence of the Model Rhizosphere Strain Azospirillum brasilense Az39, Successfully Applied in Agriculture.</title>
        <authorList>
            <person name="Rivera D."/>
            <person name="Revale S."/>
            <person name="Molina R."/>
            <person name="Gualpa J."/>
            <person name="Puente M."/>
            <person name="Maroniche G."/>
            <person name="Paris G."/>
            <person name="Baker D."/>
            <person name="Clavijo B."/>
            <person name="McLay K."/>
            <person name="Spaepen S."/>
            <person name="Perticari A."/>
            <person name="Vazquez M."/>
            <person name="Wisniewski-Dye F."/>
            <person name="Watkins C."/>
            <person name="Martinez-Abarca F."/>
            <person name="Vanderleyden J."/>
            <person name="Cassan F."/>
        </authorList>
    </citation>
    <scope>NUCLEOTIDE SEQUENCE [LARGE SCALE GENOMIC DNA]</scope>
    <source>
        <strain evidence="1 3">Az39</strain>
        <plasmid evidence="1">AbAZ39_p2</plasmid>
    </source>
</reference>
<dbReference type="EMBL" id="CP007795">
    <property type="protein sequence ID" value="AIB15141.1"/>
    <property type="molecule type" value="Genomic_DNA"/>
</dbReference>
<evidence type="ECO:0000313" key="2">
    <source>
        <dbReference type="EMBL" id="PNQ97729.1"/>
    </source>
</evidence>
<name>A0A060DMI4_9PROT</name>
<dbReference type="EMBL" id="POWG01000017">
    <property type="protein sequence ID" value="PNQ97729.1"/>
    <property type="molecule type" value="Genomic_DNA"/>
</dbReference>
<gene>
    <name evidence="1" type="ORF">ABAZ39_24930</name>
    <name evidence="2" type="ORF">C1S70_16860</name>
</gene>
<accession>A0A2K1FZ83</accession>
<evidence type="ECO:0000313" key="3">
    <source>
        <dbReference type="Proteomes" id="UP000027186"/>
    </source>
</evidence>
<geneLocation type="plasmid" evidence="1 3">
    <name>AbAZ39_p2</name>
</geneLocation>